<comment type="caution">
    <text evidence="1">The sequence shown here is derived from an EMBL/GenBank/DDBJ whole genome shotgun (WGS) entry which is preliminary data.</text>
</comment>
<reference evidence="1" key="1">
    <citation type="submission" date="2021-01" db="EMBL/GenBank/DDBJ databases">
        <title>Whole genome shotgun sequence of Virgisporangium aurantiacum NBRC 16421.</title>
        <authorList>
            <person name="Komaki H."/>
            <person name="Tamura T."/>
        </authorList>
    </citation>
    <scope>NUCLEOTIDE SEQUENCE</scope>
    <source>
        <strain evidence="1">NBRC 16421</strain>
    </source>
</reference>
<dbReference type="AlphaFoldDB" id="A0A8J3Z8A2"/>
<dbReference type="Proteomes" id="UP000612585">
    <property type="component" value="Unassembled WGS sequence"/>
</dbReference>
<name>A0A8J3Z8A2_9ACTN</name>
<evidence type="ECO:0000313" key="1">
    <source>
        <dbReference type="EMBL" id="GIJ59329.1"/>
    </source>
</evidence>
<evidence type="ECO:0000313" key="2">
    <source>
        <dbReference type="Proteomes" id="UP000612585"/>
    </source>
</evidence>
<gene>
    <name evidence="1" type="ORF">Vau01_068450</name>
</gene>
<sequence length="187" mass="20642">MAGLLPRMSLEPAPGYRRFVECRFEALRRDARRLANPGQDVDEVCTNVLADVALRWRWLEILRVWLRRPDPAGAYLGVALARRTAPWRPDSPETRVEPDDYREIEVFTDLVPARWTAPPAATGAAAGPAATSAAVRIAAVRPLPPPPPSADVEAVIAWLHAHETYERYRRVVTGTAAAIAVAVMFTV</sequence>
<accession>A0A8J3Z8A2</accession>
<protein>
    <submittedName>
        <fullName evidence="1">Uncharacterized protein</fullName>
    </submittedName>
</protein>
<dbReference type="EMBL" id="BOPG01000045">
    <property type="protein sequence ID" value="GIJ59329.1"/>
    <property type="molecule type" value="Genomic_DNA"/>
</dbReference>
<dbReference type="RefSeq" id="WP_204001265.1">
    <property type="nucleotide sequence ID" value="NZ_BOPG01000045.1"/>
</dbReference>
<keyword evidence="2" id="KW-1185">Reference proteome</keyword>
<organism evidence="1 2">
    <name type="scientific">Virgisporangium aurantiacum</name>
    <dbReference type="NCBI Taxonomy" id="175570"/>
    <lineage>
        <taxon>Bacteria</taxon>
        <taxon>Bacillati</taxon>
        <taxon>Actinomycetota</taxon>
        <taxon>Actinomycetes</taxon>
        <taxon>Micromonosporales</taxon>
        <taxon>Micromonosporaceae</taxon>
        <taxon>Virgisporangium</taxon>
    </lineage>
</organism>
<proteinExistence type="predicted"/>